<name>A0A0E9PXS4_ANGAN</name>
<dbReference type="EMBL" id="GBXM01099161">
    <property type="protein sequence ID" value="JAH09416.1"/>
    <property type="molecule type" value="Transcribed_RNA"/>
</dbReference>
<sequence length="17" mass="1828">MTSNSSQITENTENGKS</sequence>
<reference evidence="1" key="1">
    <citation type="submission" date="2014-11" db="EMBL/GenBank/DDBJ databases">
        <authorList>
            <person name="Amaro Gonzalez C."/>
        </authorList>
    </citation>
    <scope>NUCLEOTIDE SEQUENCE</scope>
</reference>
<organism evidence="1">
    <name type="scientific">Anguilla anguilla</name>
    <name type="common">European freshwater eel</name>
    <name type="synonym">Muraena anguilla</name>
    <dbReference type="NCBI Taxonomy" id="7936"/>
    <lineage>
        <taxon>Eukaryota</taxon>
        <taxon>Metazoa</taxon>
        <taxon>Chordata</taxon>
        <taxon>Craniata</taxon>
        <taxon>Vertebrata</taxon>
        <taxon>Euteleostomi</taxon>
        <taxon>Actinopterygii</taxon>
        <taxon>Neopterygii</taxon>
        <taxon>Teleostei</taxon>
        <taxon>Anguilliformes</taxon>
        <taxon>Anguillidae</taxon>
        <taxon>Anguilla</taxon>
    </lineage>
</organism>
<evidence type="ECO:0000313" key="1">
    <source>
        <dbReference type="EMBL" id="JAH09416.1"/>
    </source>
</evidence>
<dbReference type="AlphaFoldDB" id="A0A0E9PXS4"/>
<accession>A0A0E9PXS4</accession>
<protein>
    <submittedName>
        <fullName evidence="1">Uncharacterized protein</fullName>
    </submittedName>
</protein>
<reference evidence="1" key="2">
    <citation type="journal article" date="2015" name="Fish Shellfish Immunol.">
        <title>Early steps in the European eel (Anguilla anguilla)-Vibrio vulnificus interaction in the gills: Role of the RtxA13 toxin.</title>
        <authorList>
            <person name="Callol A."/>
            <person name="Pajuelo D."/>
            <person name="Ebbesson L."/>
            <person name="Teles M."/>
            <person name="MacKenzie S."/>
            <person name="Amaro C."/>
        </authorList>
    </citation>
    <scope>NUCLEOTIDE SEQUENCE</scope>
</reference>
<proteinExistence type="predicted"/>